<accession>A0A512JIV9</accession>
<protein>
    <submittedName>
        <fullName evidence="1">Uncharacterized protein</fullName>
    </submittedName>
</protein>
<sequence>MVVRKNLDHIGLGGFEFDHGAAAHAQQHVQRHVAAPEHYLEVDFKVFENGHATILEPTARLTALQAPPIDAVIDLPRFMVKPW</sequence>
<comment type="caution">
    <text evidence="1">The sequence shown here is derived from an EMBL/GenBank/DDBJ whole genome shotgun (WGS) entry which is preliminary data.</text>
</comment>
<gene>
    <name evidence="1" type="ORF">MGN01_17340</name>
</gene>
<proteinExistence type="predicted"/>
<organism evidence="1 2">
    <name type="scientific">Methylobacterium gnaphalii</name>
    <dbReference type="NCBI Taxonomy" id="1010610"/>
    <lineage>
        <taxon>Bacteria</taxon>
        <taxon>Pseudomonadati</taxon>
        <taxon>Pseudomonadota</taxon>
        <taxon>Alphaproteobacteria</taxon>
        <taxon>Hyphomicrobiales</taxon>
        <taxon>Methylobacteriaceae</taxon>
        <taxon>Methylobacterium</taxon>
    </lineage>
</organism>
<reference evidence="1 2" key="1">
    <citation type="submission" date="2019-07" db="EMBL/GenBank/DDBJ databases">
        <title>Whole genome shotgun sequence of Methylobacterium gnaphalii NBRC 107716.</title>
        <authorList>
            <person name="Hosoyama A."/>
            <person name="Uohara A."/>
            <person name="Ohji S."/>
            <person name="Ichikawa N."/>
        </authorList>
    </citation>
    <scope>NUCLEOTIDE SEQUENCE [LARGE SCALE GENOMIC DNA]</scope>
    <source>
        <strain evidence="1 2">NBRC 107716</strain>
    </source>
</reference>
<evidence type="ECO:0000313" key="2">
    <source>
        <dbReference type="Proteomes" id="UP000321750"/>
    </source>
</evidence>
<dbReference type="AlphaFoldDB" id="A0A512JIV9"/>
<name>A0A512JIV9_9HYPH</name>
<dbReference type="EMBL" id="BJZV01000007">
    <property type="protein sequence ID" value="GEP09889.1"/>
    <property type="molecule type" value="Genomic_DNA"/>
</dbReference>
<evidence type="ECO:0000313" key="1">
    <source>
        <dbReference type="EMBL" id="GEP09889.1"/>
    </source>
</evidence>
<keyword evidence="2" id="KW-1185">Reference proteome</keyword>
<dbReference type="Proteomes" id="UP000321750">
    <property type="component" value="Unassembled WGS sequence"/>
</dbReference>